<dbReference type="EMBL" id="CP073720">
    <property type="protein sequence ID" value="UWP86728.1"/>
    <property type="molecule type" value="Genomic_DNA"/>
</dbReference>
<evidence type="ECO:0000313" key="3">
    <source>
        <dbReference type="EMBL" id="UWP86728.1"/>
    </source>
</evidence>
<protein>
    <submittedName>
        <fullName evidence="3">SDR family oxidoreductase</fullName>
    </submittedName>
</protein>
<evidence type="ECO:0000313" key="4">
    <source>
        <dbReference type="Proteomes" id="UP001059617"/>
    </source>
</evidence>
<sequence>MADGRFAGKVVLVTGAARGQGAAEACRFAAEGATVIGCDVHDSAEIGDGVGYARLDVSSRAAWAGVVADVVGEHGRLDVLVNNAGIGVLETLATVTPEDWSRVMAVNLDGAMYGMQLCAPAMRDSGGGAIVNTVSAAAFYGFALPAYNASKWALRGLTKTAALEFVGWGIRVNAVHPGLVTSPMSDGAAEMTEKIRLATPMRRGATLEEIAALVAFLASDEASFITGSDFVIDGGLLAAGAMGEVSYDFGS</sequence>
<dbReference type="PROSITE" id="PS00061">
    <property type="entry name" value="ADH_SHORT"/>
    <property type="match status" value="1"/>
</dbReference>
<organism evidence="3 4">
    <name type="scientific">Dactylosporangium fulvum</name>
    <dbReference type="NCBI Taxonomy" id="53359"/>
    <lineage>
        <taxon>Bacteria</taxon>
        <taxon>Bacillati</taxon>
        <taxon>Actinomycetota</taxon>
        <taxon>Actinomycetes</taxon>
        <taxon>Micromonosporales</taxon>
        <taxon>Micromonosporaceae</taxon>
        <taxon>Dactylosporangium</taxon>
    </lineage>
</organism>
<dbReference type="InterPro" id="IPR002347">
    <property type="entry name" value="SDR_fam"/>
</dbReference>
<reference evidence="3" key="1">
    <citation type="submission" date="2021-04" db="EMBL/GenBank/DDBJ databases">
        <authorList>
            <person name="Hartkoorn R.C."/>
            <person name="Beaudoing E."/>
            <person name="Hot D."/>
        </authorList>
    </citation>
    <scope>NUCLEOTIDE SEQUENCE</scope>
    <source>
        <strain evidence="3">NRRL B-16292</strain>
    </source>
</reference>
<dbReference type="SUPFAM" id="SSF51735">
    <property type="entry name" value="NAD(P)-binding Rossmann-fold domains"/>
    <property type="match status" value="1"/>
</dbReference>
<dbReference type="InterPro" id="IPR020904">
    <property type="entry name" value="Sc_DH/Rdtase_CS"/>
</dbReference>
<dbReference type="PANTHER" id="PTHR24321:SF15">
    <property type="entry name" value="OXIDOREDUCTASE UCPA"/>
    <property type="match status" value="1"/>
</dbReference>
<dbReference type="Gene3D" id="3.40.50.720">
    <property type="entry name" value="NAD(P)-binding Rossmann-like Domain"/>
    <property type="match status" value="1"/>
</dbReference>
<comment type="similarity">
    <text evidence="1">Belongs to the short-chain dehydrogenases/reductases (SDR) family.</text>
</comment>
<dbReference type="Proteomes" id="UP001059617">
    <property type="component" value="Chromosome"/>
</dbReference>
<dbReference type="Pfam" id="PF13561">
    <property type="entry name" value="adh_short_C2"/>
    <property type="match status" value="1"/>
</dbReference>
<dbReference type="PANTHER" id="PTHR24321">
    <property type="entry name" value="DEHYDROGENASES, SHORT CHAIN"/>
    <property type="match status" value="1"/>
</dbReference>
<keyword evidence="2" id="KW-0560">Oxidoreductase</keyword>
<gene>
    <name evidence="3" type="ORF">Dfulv_21800</name>
</gene>
<keyword evidence="4" id="KW-1185">Reference proteome</keyword>
<evidence type="ECO:0000256" key="2">
    <source>
        <dbReference type="ARBA" id="ARBA00023002"/>
    </source>
</evidence>
<dbReference type="InterPro" id="IPR036291">
    <property type="entry name" value="NAD(P)-bd_dom_sf"/>
</dbReference>
<dbReference type="PRINTS" id="PR00081">
    <property type="entry name" value="GDHRDH"/>
</dbReference>
<dbReference type="PRINTS" id="PR00080">
    <property type="entry name" value="SDRFAMILY"/>
</dbReference>
<accession>A0ABY5WD71</accession>
<evidence type="ECO:0000256" key="1">
    <source>
        <dbReference type="ARBA" id="ARBA00006484"/>
    </source>
</evidence>
<proteinExistence type="inferred from homology"/>
<reference evidence="3" key="2">
    <citation type="submission" date="2022-09" db="EMBL/GenBank/DDBJ databases">
        <title>Biosynthetic gene clusters of Dactylosporangioum fulvum.</title>
        <authorList>
            <person name="Caradec T."/>
        </authorList>
    </citation>
    <scope>NUCLEOTIDE SEQUENCE</scope>
    <source>
        <strain evidence="3">NRRL B-16292</strain>
    </source>
</reference>
<name>A0ABY5WD71_9ACTN</name>
<dbReference type="RefSeq" id="WP_259866192.1">
    <property type="nucleotide sequence ID" value="NZ_BAAAST010000004.1"/>
</dbReference>